<dbReference type="Proteomes" id="UP001215712">
    <property type="component" value="Unassembled WGS sequence"/>
</dbReference>
<dbReference type="AlphaFoldDB" id="A0AAD6MRX5"/>
<proteinExistence type="inferred from homology"/>
<feature type="non-terminal residue" evidence="9">
    <location>
        <position position="1"/>
    </location>
</feature>
<keyword evidence="8" id="KW-0408">Iron</keyword>
<evidence type="ECO:0000256" key="7">
    <source>
        <dbReference type="ARBA" id="ARBA00023002"/>
    </source>
</evidence>
<dbReference type="GO" id="GO:0046874">
    <property type="term" value="P:quinolinate metabolic process"/>
    <property type="evidence" value="ECO:0007669"/>
    <property type="project" value="TreeGrafter"/>
</dbReference>
<dbReference type="InterPro" id="IPR011051">
    <property type="entry name" value="RmlC_Cupin_sf"/>
</dbReference>
<evidence type="ECO:0000256" key="3">
    <source>
        <dbReference type="ARBA" id="ARBA00022490"/>
    </source>
</evidence>
<dbReference type="GO" id="GO:0034354">
    <property type="term" value="P:'de novo' NAD+ biosynthetic process from L-tryptophan"/>
    <property type="evidence" value="ECO:0007669"/>
    <property type="project" value="TreeGrafter"/>
</dbReference>
<evidence type="ECO:0000256" key="5">
    <source>
        <dbReference type="ARBA" id="ARBA00022723"/>
    </source>
</evidence>
<dbReference type="GO" id="GO:0005506">
    <property type="term" value="F:iron ion binding"/>
    <property type="evidence" value="ECO:0007669"/>
    <property type="project" value="InterPro"/>
</dbReference>
<comment type="cofactor">
    <cofactor evidence="1">
        <name>Fe(2+)</name>
        <dbReference type="ChEBI" id="CHEBI:29033"/>
    </cofactor>
</comment>
<dbReference type="InterPro" id="IPR014710">
    <property type="entry name" value="RmlC-like_jellyroll"/>
</dbReference>
<comment type="caution">
    <text evidence="9">The sequence shown here is derived from an EMBL/GenBank/DDBJ whole genome shotgun (WGS) entry which is preliminary data.</text>
</comment>
<evidence type="ECO:0000313" key="9">
    <source>
        <dbReference type="EMBL" id="KAJ5709386.1"/>
    </source>
</evidence>
<evidence type="ECO:0000256" key="1">
    <source>
        <dbReference type="ARBA" id="ARBA00001954"/>
    </source>
</evidence>
<name>A0AAD6MRX5_9EURO</name>
<keyword evidence="5" id="KW-0479">Metal-binding</keyword>
<dbReference type="GO" id="GO:0005737">
    <property type="term" value="C:cytoplasm"/>
    <property type="evidence" value="ECO:0007669"/>
    <property type="project" value="TreeGrafter"/>
</dbReference>
<dbReference type="EMBL" id="JAQJAN010000019">
    <property type="protein sequence ID" value="KAJ5709386.1"/>
    <property type="molecule type" value="Genomic_DNA"/>
</dbReference>
<dbReference type="InterPro" id="IPR010329">
    <property type="entry name" value="3hydroanth_dOase"/>
</dbReference>
<dbReference type="NCBIfam" id="TIGR03037">
    <property type="entry name" value="anthran_nbaC"/>
    <property type="match status" value="1"/>
</dbReference>
<dbReference type="Pfam" id="PF06052">
    <property type="entry name" value="3-HAO"/>
    <property type="match status" value="1"/>
</dbReference>
<dbReference type="HAMAP" id="MF_00825">
    <property type="entry name" value="3_HAO"/>
    <property type="match status" value="1"/>
</dbReference>
<evidence type="ECO:0000256" key="2">
    <source>
        <dbReference type="ARBA" id="ARBA00002752"/>
    </source>
</evidence>
<evidence type="ECO:0000256" key="6">
    <source>
        <dbReference type="ARBA" id="ARBA00022964"/>
    </source>
</evidence>
<dbReference type="CDD" id="cd06123">
    <property type="entry name" value="cupin_HAO"/>
    <property type="match status" value="1"/>
</dbReference>
<organism evidence="9 10">
    <name type="scientific">Penicillium malachiteum</name>
    <dbReference type="NCBI Taxonomy" id="1324776"/>
    <lineage>
        <taxon>Eukaryota</taxon>
        <taxon>Fungi</taxon>
        <taxon>Dikarya</taxon>
        <taxon>Ascomycota</taxon>
        <taxon>Pezizomycotina</taxon>
        <taxon>Eurotiomycetes</taxon>
        <taxon>Eurotiomycetidae</taxon>
        <taxon>Eurotiales</taxon>
        <taxon>Aspergillaceae</taxon>
        <taxon>Penicillium</taxon>
    </lineage>
</organism>
<accession>A0AAD6MRX5</accession>
<comment type="function">
    <text evidence="2">Catalyzes the oxidative ring opening of 3-hydroxyanthranilate to 2-amino-3-carboxymuconate semialdehyde, which spontaneously cyclizes to quinolinate.</text>
</comment>
<dbReference type="SUPFAM" id="SSF51182">
    <property type="entry name" value="RmlC-like cupins"/>
    <property type="match status" value="1"/>
</dbReference>
<dbReference type="Gene3D" id="2.60.120.10">
    <property type="entry name" value="Jelly Rolls"/>
    <property type="match status" value="1"/>
</dbReference>
<evidence type="ECO:0000313" key="10">
    <source>
        <dbReference type="Proteomes" id="UP001215712"/>
    </source>
</evidence>
<keyword evidence="4" id="KW-0662">Pyridine nucleotide biosynthesis</keyword>
<keyword evidence="10" id="KW-1185">Reference proteome</keyword>
<keyword evidence="6" id="KW-0223">Dioxygenase</keyword>
<reference evidence="9" key="2">
    <citation type="submission" date="2023-01" db="EMBL/GenBank/DDBJ databases">
        <authorList>
            <person name="Petersen C."/>
        </authorList>
    </citation>
    <scope>NUCLEOTIDE SEQUENCE</scope>
    <source>
        <strain evidence="9">IBT 17514</strain>
    </source>
</reference>
<dbReference type="PANTHER" id="PTHR15497">
    <property type="entry name" value="3-HYDROXYANTHRANILATE 3,4-DIOXYGENASE"/>
    <property type="match status" value="1"/>
</dbReference>
<evidence type="ECO:0000256" key="4">
    <source>
        <dbReference type="ARBA" id="ARBA00022642"/>
    </source>
</evidence>
<keyword evidence="3" id="KW-0963">Cytoplasm</keyword>
<sequence length="202" mass="22651">TVTQNNQIKAAATMEACSIPSPFSLSTWISNNAEKLKPPVNNSCLYSGKDFILMAVGGPNTRNDYHSKLSSGYTAGSKCNEWFFQIKGDMLLKVVEGMTNFREIIIKEGEMFLLPANTPHSPRRSRDTIGLVMERTRPPKSTDRIRWYCENKYAHKGAPVIIREEAFYCEDIEGQLKGIIEDWMGNEKGRECGVCGQIAPAH</sequence>
<protein>
    <submittedName>
        <fullName evidence="9">3-hydroxyanthranilate 3-4-dioxygenase</fullName>
    </submittedName>
</protein>
<dbReference type="PANTHER" id="PTHR15497:SF3">
    <property type="entry name" value="3-HYDROXYANTHRANILATE 3,4-DIOXYGENASE 2"/>
    <property type="match status" value="1"/>
</dbReference>
<reference evidence="9" key="1">
    <citation type="journal article" date="2023" name="IMA Fungus">
        <title>Comparative genomic study of the Penicillium genus elucidates a diverse pangenome and 15 lateral gene transfer events.</title>
        <authorList>
            <person name="Petersen C."/>
            <person name="Sorensen T."/>
            <person name="Nielsen M.R."/>
            <person name="Sondergaard T.E."/>
            <person name="Sorensen J.L."/>
            <person name="Fitzpatrick D.A."/>
            <person name="Frisvad J.C."/>
            <person name="Nielsen K.L."/>
        </authorList>
    </citation>
    <scope>NUCLEOTIDE SEQUENCE</scope>
    <source>
        <strain evidence="9">IBT 17514</strain>
    </source>
</reference>
<gene>
    <name evidence="9" type="ORF">N7493_010720</name>
</gene>
<evidence type="ECO:0000256" key="8">
    <source>
        <dbReference type="ARBA" id="ARBA00023004"/>
    </source>
</evidence>
<dbReference type="GO" id="GO:0000334">
    <property type="term" value="F:3-hydroxyanthranilate 3,4-dioxygenase activity"/>
    <property type="evidence" value="ECO:0007669"/>
    <property type="project" value="InterPro"/>
</dbReference>
<keyword evidence="7" id="KW-0560">Oxidoreductase</keyword>